<keyword evidence="3" id="KW-1185">Reference proteome</keyword>
<gene>
    <name evidence="2" type="ORF">AAG747_01595</name>
</gene>
<evidence type="ECO:0000313" key="3">
    <source>
        <dbReference type="Proteomes" id="UP001403385"/>
    </source>
</evidence>
<dbReference type="EMBL" id="JBDKWZ010000001">
    <property type="protein sequence ID" value="MEN7546580.1"/>
    <property type="molecule type" value="Genomic_DNA"/>
</dbReference>
<dbReference type="RefSeq" id="WP_346819364.1">
    <property type="nucleotide sequence ID" value="NZ_JBDKWZ010000001.1"/>
</dbReference>
<feature type="chain" id="PRO_5043891931" evidence="1">
    <location>
        <begin position="25"/>
        <end position="49"/>
    </location>
</feature>
<evidence type="ECO:0000313" key="2">
    <source>
        <dbReference type="EMBL" id="MEN7546580.1"/>
    </source>
</evidence>
<feature type="signal peptide" evidence="1">
    <location>
        <begin position="1"/>
        <end position="24"/>
    </location>
</feature>
<organism evidence="2 3">
    <name type="scientific">Rapidithrix thailandica</name>
    <dbReference type="NCBI Taxonomy" id="413964"/>
    <lineage>
        <taxon>Bacteria</taxon>
        <taxon>Pseudomonadati</taxon>
        <taxon>Bacteroidota</taxon>
        <taxon>Cytophagia</taxon>
        <taxon>Cytophagales</taxon>
        <taxon>Flammeovirgaceae</taxon>
        <taxon>Rapidithrix</taxon>
    </lineage>
</organism>
<accession>A0AAW9RU48</accession>
<protein>
    <submittedName>
        <fullName evidence="2">Uncharacterized protein</fullName>
    </submittedName>
</protein>
<comment type="caution">
    <text evidence="2">The sequence shown here is derived from an EMBL/GenBank/DDBJ whole genome shotgun (WGS) entry which is preliminary data.</text>
</comment>
<dbReference type="AlphaFoldDB" id="A0AAW9RU48"/>
<dbReference type="Proteomes" id="UP001403385">
    <property type="component" value="Unassembled WGS sequence"/>
</dbReference>
<evidence type="ECO:0000256" key="1">
    <source>
        <dbReference type="SAM" id="SignalP"/>
    </source>
</evidence>
<proteinExistence type="predicted"/>
<keyword evidence="1" id="KW-0732">Signal</keyword>
<name>A0AAW9RU48_9BACT</name>
<reference evidence="2 3" key="1">
    <citation type="submission" date="2024-04" db="EMBL/GenBank/DDBJ databases">
        <title>Novel genus in family Flammeovirgaceae.</title>
        <authorList>
            <person name="Nguyen T.H."/>
            <person name="Vuong T.Q."/>
            <person name="Le H."/>
            <person name="Kim S.-G."/>
        </authorList>
    </citation>
    <scope>NUCLEOTIDE SEQUENCE [LARGE SCALE GENOMIC DNA]</scope>
    <source>
        <strain evidence="2 3">JCM 23209</strain>
    </source>
</reference>
<sequence>MNKKLLAFILIASMFAFVIYHVQAHSTENIDIESQAADKDIKITQSKFP</sequence>